<keyword evidence="14 17" id="KW-0275">Fatty acid biosynthesis</keyword>
<evidence type="ECO:0000256" key="11">
    <source>
        <dbReference type="ARBA" id="ARBA00022832"/>
    </source>
</evidence>
<dbReference type="PANTHER" id="PTHR42853">
    <property type="entry name" value="ACETYL-COENZYME A CARBOXYLASE CARBOXYL TRANSFERASE SUBUNIT ALPHA"/>
    <property type="match status" value="1"/>
</dbReference>
<dbReference type="InterPro" id="IPR001095">
    <property type="entry name" value="Acetyl_CoA_COase_a_su"/>
</dbReference>
<comment type="similarity">
    <text evidence="4">In the N-terminal section; belongs to the AccD/PCCB family.</text>
</comment>
<feature type="binding site" evidence="17">
    <location>
        <position position="33"/>
    </location>
    <ligand>
        <name>Zn(2+)</name>
        <dbReference type="ChEBI" id="CHEBI:29105"/>
    </ligand>
</feature>
<keyword evidence="12 17" id="KW-0067">ATP-binding</keyword>
<sequence length="589" mass="61231">MTVRTDPALPWVLCPGCRIPQYAHRLARDLDVCPGCSAHLRVGARERLRQLLDPGTAVPIPGAASALDDPLRFHDTMPYPERLSRAREMSGIDEAVLTAAGEIGGRPVVVAAMDFAFLGGSLGMAAGQRLCDAAAAALDRGVPLLTATASGGARMQEGIFSLRQMARIAAAFARLDEAGILTVTLVTDPTYGGVAASVATLADVIIAEPRARMGFAGPRVVRQITRTALPPGFQTAESLAARGLVDRVVPRRSLRPVLASLLGCGRADGRPIGRNAGPAVPAGLAVVRDPDLLAPVDPWERVKRARDLDRSTTLDHIAFLCTDFQELHGDRTGADCPALVGGPARFRGRTVVIMGHQKGRTARELSGRNFGMATPTGYRKAARLAALAAKLRCPLITLVDTPGADPRVEAENGGQAGAIAANLRMMARLPVPIVSVITGEGGSGGALALTVADRLLMLENAVYSVISPEGCAAILWRAENAAPEAAAALRLDAAGLLRAGAVDGVVREAVTADGEPDRDATMRAVGEAIEAELDALDGIPALQLVERRLAGLLESDGAVAAAAAPVLAAAVGPDMSQERSPERNGAPCR</sequence>
<evidence type="ECO:0000259" key="20">
    <source>
        <dbReference type="PROSITE" id="PS50989"/>
    </source>
</evidence>
<dbReference type="InterPro" id="IPR034733">
    <property type="entry name" value="AcCoA_carboxyl_beta"/>
</dbReference>
<dbReference type="InterPro" id="IPR011763">
    <property type="entry name" value="COA_CT_C"/>
</dbReference>
<evidence type="ECO:0000313" key="22">
    <source>
        <dbReference type="Proteomes" id="UP001501231"/>
    </source>
</evidence>
<comment type="subunit">
    <text evidence="17">Acetyl-CoA carboxylase is a heterohexamer composed of biotin carboxyl carrier protein (AccB), biotin carboxylase (AccC) and two subunits each of ACCase subunit alpha (AccA) and ACCase subunit beta (AccD).</text>
</comment>
<feature type="binding site" evidence="17">
    <location>
        <position position="17"/>
    </location>
    <ligand>
        <name>Zn(2+)</name>
        <dbReference type="ChEBI" id="CHEBI:29105"/>
    </ligand>
</feature>
<evidence type="ECO:0000256" key="4">
    <source>
        <dbReference type="ARBA" id="ARBA00010284"/>
    </source>
</evidence>
<evidence type="ECO:0000256" key="12">
    <source>
        <dbReference type="ARBA" id="ARBA00022840"/>
    </source>
</evidence>
<feature type="zinc finger region" description="C4-type" evidence="17">
    <location>
        <begin position="14"/>
        <end position="36"/>
    </location>
</feature>
<comment type="similarity">
    <text evidence="17">Belongs to the AccD/PCCB family.</text>
</comment>
<dbReference type="Pfam" id="PF01039">
    <property type="entry name" value="Carboxyl_trans"/>
    <property type="match status" value="1"/>
</dbReference>
<dbReference type="Proteomes" id="UP001501231">
    <property type="component" value="Unassembled WGS sequence"/>
</dbReference>
<evidence type="ECO:0000256" key="9">
    <source>
        <dbReference type="ARBA" id="ARBA00022741"/>
    </source>
</evidence>
<feature type="binding site" evidence="17">
    <location>
        <position position="36"/>
    </location>
    <ligand>
        <name>Zn(2+)</name>
        <dbReference type="ChEBI" id="CHEBI:29105"/>
    </ligand>
</feature>
<feature type="domain" description="CoA carboxyltransferase N-terminal" evidence="19">
    <location>
        <begin position="10"/>
        <end position="280"/>
    </location>
</feature>
<dbReference type="GO" id="GO:0016740">
    <property type="term" value="F:transferase activity"/>
    <property type="evidence" value="ECO:0007669"/>
    <property type="project" value="UniProtKB-KW"/>
</dbReference>
<dbReference type="PROSITE" id="PS50980">
    <property type="entry name" value="COA_CT_NTER"/>
    <property type="match status" value="1"/>
</dbReference>
<keyword evidence="13 17" id="KW-0443">Lipid metabolism</keyword>
<keyword evidence="9 17" id="KW-0547">Nucleotide-binding</keyword>
<evidence type="ECO:0000256" key="6">
    <source>
        <dbReference type="ARBA" id="ARBA00022490"/>
    </source>
</evidence>
<dbReference type="EMBL" id="BAAARW010000016">
    <property type="protein sequence ID" value="GAA2425866.1"/>
    <property type="molecule type" value="Genomic_DNA"/>
</dbReference>
<evidence type="ECO:0000313" key="21">
    <source>
        <dbReference type="EMBL" id="GAA2425866.1"/>
    </source>
</evidence>
<comment type="cofactor">
    <cofactor evidence="17">
        <name>Zn(2+)</name>
        <dbReference type="ChEBI" id="CHEBI:29105"/>
    </cofactor>
    <text evidence="17">Binds 1 zinc ion per subunit.</text>
</comment>
<dbReference type="RefSeq" id="WP_344591037.1">
    <property type="nucleotide sequence ID" value="NZ_BAAARW010000016.1"/>
</dbReference>
<evidence type="ECO:0000256" key="13">
    <source>
        <dbReference type="ARBA" id="ARBA00023098"/>
    </source>
</evidence>
<dbReference type="InterPro" id="IPR029045">
    <property type="entry name" value="ClpP/crotonase-like_dom_sf"/>
</dbReference>
<evidence type="ECO:0000256" key="18">
    <source>
        <dbReference type="SAM" id="MobiDB-lite"/>
    </source>
</evidence>
<reference evidence="21 22" key="1">
    <citation type="journal article" date="2019" name="Int. J. Syst. Evol. Microbiol.">
        <title>The Global Catalogue of Microorganisms (GCM) 10K type strain sequencing project: providing services to taxonomists for standard genome sequencing and annotation.</title>
        <authorList>
            <consortium name="The Broad Institute Genomics Platform"/>
            <consortium name="The Broad Institute Genome Sequencing Center for Infectious Disease"/>
            <person name="Wu L."/>
            <person name="Ma J."/>
        </authorList>
    </citation>
    <scope>NUCLEOTIDE SEQUENCE [LARGE SCALE GENOMIC DNA]</scope>
    <source>
        <strain evidence="21 22">JCM 3325</strain>
    </source>
</reference>
<name>A0ABN3JAK1_9ACTN</name>
<dbReference type="HAMAP" id="MF_01395">
    <property type="entry name" value="AcetylCoA_CT_beta"/>
    <property type="match status" value="1"/>
</dbReference>
<evidence type="ECO:0000256" key="5">
    <source>
        <dbReference type="ARBA" id="ARBA00011664"/>
    </source>
</evidence>
<keyword evidence="8 17" id="KW-0808">Transferase</keyword>
<dbReference type="InterPro" id="IPR000438">
    <property type="entry name" value="Acetyl_CoA_COase_Trfase_b_su"/>
</dbReference>
<organism evidence="21 22">
    <name type="scientific">Actinomadura vinacea</name>
    <dbReference type="NCBI Taxonomy" id="115336"/>
    <lineage>
        <taxon>Bacteria</taxon>
        <taxon>Bacillati</taxon>
        <taxon>Actinomycetota</taxon>
        <taxon>Actinomycetes</taxon>
        <taxon>Streptosporangiales</taxon>
        <taxon>Thermomonosporaceae</taxon>
        <taxon>Actinomadura</taxon>
    </lineage>
</organism>
<evidence type="ECO:0000256" key="15">
    <source>
        <dbReference type="ARBA" id="ARBA00025280"/>
    </source>
</evidence>
<proteinExistence type="inferred from homology"/>
<keyword evidence="6 17" id="KW-0963">Cytoplasm</keyword>
<dbReference type="SUPFAM" id="SSF52096">
    <property type="entry name" value="ClpP/crotonase"/>
    <property type="match status" value="2"/>
</dbReference>
<dbReference type="InterPro" id="IPR011762">
    <property type="entry name" value="COA_CT_N"/>
</dbReference>
<keyword evidence="17" id="KW-0862">Zinc</keyword>
<dbReference type="EC" id="2.1.3.15" evidence="17"/>
<evidence type="ECO:0000256" key="16">
    <source>
        <dbReference type="ARBA" id="ARBA00049152"/>
    </source>
</evidence>
<comment type="catalytic activity">
    <reaction evidence="16 17">
        <text>N(6)-carboxybiotinyl-L-lysyl-[protein] + acetyl-CoA = N(6)-biotinyl-L-lysyl-[protein] + malonyl-CoA</text>
        <dbReference type="Rhea" id="RHEA:54728"/>
        <dbReference type="Rhea" id="RHEA-COMP:10505"/>
        <dbReference type="Rhea" id="RHEA-COMP:10506"/>
        <dbReference type="ChEBI" id="CHEBI:57288"/>
        <dbReference type="ChEBI" id="CHEBI:57384"/>
        <dbReference type="ChEBI" id="CHEBI:83144"/>
        <dbReference type="ChEBI" id="CHEBI:83145"/>
        <dbReference type="EC" id="2.1.3.15"/>
    </reaction>
</comment>
<keyword evidence="17" id="KW-0479">Metal-binding</keyword>
<feature type="binding site" evidence="17">
    <location>
        <position position="14"/>
    </location>
    <ligand>
        <name>Zn(2+)</name>
        <dbReference type="ChEBI" id="CHEBI:29105"/>
    </ligand>
</feature>
<dbReference type="PANTHER" id="PTHR42853:SF3">
    <property type="entry name" value="ACETYL-COENZYME A CARBOXYLASE CARBOXYL TRANSFERASE SUBUNIT ALPHA, CHLOROPLASTIC"/>
    <property type="match status" value="1"/>
</dbReference>
<keyword evidence="10 17" id="KW-0863">Zinc-finger</keyword>
<comment type="similarity">
    <text evidence="3">In the C-terminal section; belongs to the AccA family.</text>
</comment>
<feature type="region of interest" description="Disordered" evidence="18">
    <location>
        <begin position="570"/>
        <end position="589"/>
    </location>
</feature>
<dbReference type="Pfam" id="PF03255">
    <property type="entry name" value="ACCA"/>
    <property type="match status" value="1"/>
</dbReference>
<dbReference type="PROSITE" id="PS50989">
    <property type="entry name" value="COA_CT_CTER"/>
    <property type="match status" value="1"/>
</dbReference>
<evidence type="ECO:0000256" key="8">
    <source>
        <dbReference type="ARBA" id="ARBA00022679"/>
    </source>
</evidence>
<evidence type="ECO:0000256" key="1">
    <source>
        <dbReference type="ARBA" id="ARBA00004496"/>
    </source>
</evidence>
<comment type="function">
    <text evidence="15 17">Component of the acetyl coenzyme A carboxylase (ACC) complex. Biotin carboxylase (BC) catalyzes the carboxylation of biotin on its carrier protein (BCCP) and then the CO(2) group is transferred by the transcarboxylase to acetyl-CoA to form malonyl-CoA.</text>
</comment>
<accession>A0ABN3JAK1</accession>
<keyword evidence="7 17" id="KW-0444">Lipid biosynthesis</keyword>
<dbReference type="Gene3D" id="3.90.226.10">
    <property type="entry name" value="2-enoyl-CoA Hydratase, Chain A, domain 1"/>
    <property type="match status" value="2"/>
</dbReference>
<keyword evidence="22" id="KW-1185">Reference proteome</keyword>
<evidence type="ECO:0000256" key="2">
    <source>
        <dbReference type="ARBA" id="ARBA00004956"/>
    </source>
</evidence>
<comment type="pathway">
    <text evidence="2 17">Lipid metabolism; malonyl-CoA biosynthesis; malonyl-CoA from acetyl-CoA: step 1/1.</text>
</comment>
<comment type="subcellular location">
    <subcellularLocation>
        <location evidence="1 17">Cytoplasm</location>
    </subcellularLocation>
</comment>
<evidence type="ECO:0000256" key="7">
    <source>
        <dbReference type="ARBA" id="ARBA00022516"/>
    </source>
</evidence>
<evidence type="ECO:0000256" key="17">
    <source>
        <dbReference type="HAMAP-Rule" id="MF_01395"/>
    </source>
</evidence>
<gene>
    <name evidence="17" type="primary">accD</name>
    <name evidence="21" type="ORF">GCM10010191_42830</name>
</gene>
<protein>
    <recommendedName>
        <fullName evidence="17">Acetyl-coenzyme A carboxylase carboxyl transferase subunit beta</fullName>
        <shortName evidence="17">ACCase subunit beta</shortName>
        <shortName evidence="17">Acetyl-CoA carboxylase carboxyltransferase subunit beta</shortName>
        <ecNumber evidence="17">2.1.3.15</ecNumber>
    </recommendedName>
</protein>
<keyword evidence="11 17" id="KW-0276">Fatty acid metabolism</keyword>
<comment type="subunit">
    <text evidence="5">Acetyl-CoA carboxylase is a heterotetramer composed of biotin carboxyl carrier protein (AccB), biotin carboxylase (AccC) and two subunits of ACCase subunit beta/alpha.</text>
</comment>
<evidence type="ECO:0000259" key="19">
    <source>
        <dbReference type="PROSITE" id="PS50980"/>
    </source>
</evidence>
<feature type="domain" description="CoA carboxyltransferase C-terminal" evidence="20">
    <location>
        <begin position="285"/>
        <end position="535"/>
    </location>
</feature>
<dbReference type="PRINTS" id="PR01069">
    <property type="entry name" value="ACCCTRFRASEA"/>
</dbReference>
<evidence type="ECO:0000256" key="14">
    <source>
        <dbReference type="ARBA" id="ARBA00023160"/>
    </source>
</evidence>
<evidence type="ECO:0000256" key="10">
    <source>
        <dbReference type="ARBA" id="ARBA00022771"/>
    </source>
</evidence>
<evidence type="ECO:0000256" key="3">
    <source>
        <dbReference type="ARBA" id="ARBA00006276"/>
    </source>
</evidence>
<comment type="caution">
    <text evidence="21">The sequence shown here is derived from an EMBL/GenBank/DDBJ whole genome shotgun (WGS) entry which is preliminary data.</text>
</comment>